<comment type="cofactor">
    <cofactor evidence="3 4">
        <name>Zn(2+)</name>
        <dbReference type="ChEBI" id="CHEBI:29105"/>
    </cofactor>
    <text evidence="3 4">Binds 1 zinc ion per subunit.</text>
</comment>
<dbReference type="InterPro" id="IPR034035">
    <property type="entry name" value="Astacin-like_dom"/>
</dbReference>
<feature type="signal peptide" evidence="4">
    <location>
        <begin position="1"/>
        <end position="16"/>
    </location>
</feature>
<feature type="chain" id="PRO_5043096295" description="Metalloendopeptidase" evidence="4">
    <location>
        <begin position="17"/>
        <end position="249"/>
    </location>
</feature>
<gene>
    <name evidence="6" type="ORF">CEXT_486531</name>
</gene>
<name>A0AAV4SP90_CAEEX</name>
<comment type="caution">
    <text evidence="3">Lacks conserved residue(s) required for the propagation of feature annotation.</text>
</comment>
<keyword evidence="3 4" id="KW-0378">Hydrolase</keyword>
<evidence type="ECO:0000256" key="3">
    <source>
        <dbReference type="PROSITE-ProRule" id="PRU01211"/>
    </source>
</evidence>
<dbReference type="PROSITE" id="PS51864">
    <property type="entry name" value="ASTACIN"/>
    <property type="match status" value="1"/>
</dbReference>
<evidence type="ECO:0000313" key="7">
    <source>
        <dbReference type="Proteomes" id="UP001054945"/>
    </source>
</evidence>
<keyword evidence="3 4" id="KW-0862">Zinc</keyword>
<dbReference type="Gene3D" id="3.40.390.10">
    <property type="entry name" value="Collagenase (Catalytic Domain)"/>
    <property type="match status" value="1"/>
</dbReference>
<dbReference type="SUPFAM" id="SSF55486">
    <property type="entry name" value="Metalloproteases ('zincins'), catalytic domain"/>
    <property type="match status" value="1"/>
</dbReference>
<evidence type="ECO:0000313" key="6">
    <source>
        <dbReference type="EMBL" id="GIY36208.1"/>
    </source>
</evidence>
<accession>A0AAV4SP90</accession>
<organism evidence="6 7">
    <name type="scientific">Caerostris extrusa</name>
    <name type="common">Bark spider</name>
    <name type="synonym">Caerostris bankana</name>
    <dbReference type="NCBI Taxonomy" id="172846"/>
    <lineage>
        <taxon>Eukaryota</taxon>
        <taxon>Metazoa</taxon>
        <taxon>Ecdysozoa</taxon>
        <taxon>Arthropoda</taxon>
        <taxon>Chelicerata</taxon>
        <taxon>Arachnida</taxon>
        <taxon>Araneae</taxon>
        <taxon>Araneomorphae</taxon>
        <taxon>Entelegynae</taxon>
        <taxon>Araneoidea</taxon>
        <taxon>Araneidae</taxon>
        <taxon>Caerostris</taxon>
    </lineage>
</organism>
<keyword evidence="3 4" id="KW-0482">Metalloprotease</keyword>
<comment type="subunit">
    <text evidence="1">Monomer.</text>
</comment>
<dbReference type="InterPro" id="IPR024079">
    <property type="entry name" value="MetalloPept_cat_dom_sf"/>
</dbReference>
<dbReference type="Pfam" id="PF01400">
    <property type="entry name" value="Astacin"/>
    <property type="match status" value="1"/>
</dbReference>
<dbReference type="SMART" id="SM00235">
    <property type="entry name" value="ZnMc"/>
    <property type="match status" value="1"/>
</dbReference>
<feature type="domain" description="Peptidase M12A" evidence="5">
    <location>
        <begin position="61"/>
        <end position="249"/>
    </location>
</feature>
<sequence>MLWKLLVTTISFVVNPFRIPTEIPDVATPSGPQSWNEALAGEALHGPGGDMRFGPDQPSWAGLSNSSYYWPRNSAGLVVIPYETNINITGKTKQLIKEAADQYKKNTCIRFVERSGQVDYINIIADTGCYSYVGRQRRSQTLSIGRGCENKGTIVHEFGHAAGFGHEHQRSDRDRYLNVYENNVKEGERRNFRKNKASDEAFRPEYDYESIMHYGEYAFSKQHGVLKTMEAKNGTPLKEPYQRPGLNKK</sequence>
<feature type="binding site" evidence="3">
    <location>
        <position position="166"/>
    </location>
    <ligand>
        <name>Zn(2+)</name>
        <dbReference type="ChEBI" id="CHEBI:29105"/>
        <note>catalytic</note>
    </ligand>
</feature>
<dbReference type="PANTHER" id="PTHR10127:SF850">
    <property type="entry name" value="METALLOENDOPEPTIDASE"/>
    <property type="match status" value="1"/>
</dbReference>
<dbReference type="GO" id="GO:0006508">
    <property type="term" value="P:proteolysis"/>
    <property type="evidence" value="ECO:0007669"/>
    <property type="project" value="UniProtKB-KW"/>
</dbReference>
<comment type="function">
    <text evidence="2">Zinc metalloprotease. Provoques deadhesion of endothelial cells from cell cultures, and also degradation of fibronectin, fibrinogen and gelatin in vitro. Its role in the venom is not fully understood but it might act as a spreading factor that facilitates diffusion of other venom toxins. Alternatively, it might be involved in the proteolytic processing of other venom toxins or it might play a role in extra-oral digestion of prey.</text>
</comment>
<dbReference type="GO" id="GO:0008270">
    <property type="term" value="F:zinc ion binding"/>
    <property type="evidence" value="ECO:0007669"/>
    <property type="project" value="UniProtKB-UniRule"/>
</dbReference>
<feature type="binding site" evidence="3">
    <location>
        <position position="160"/>
    </location>
    <ligand>
        <name>Zn(2+)</name>
        <dbReference type="ChEBI" id="CHEBI:29105"/>
        <note>catalytic</note>
    </ligand>
</feature>
<evidence type="ECO:0000256" key="1">
    <source>
        <dbReference type="ARBA" id="ARBA00011245"/>
    </source>
</evidence>
<dbReference type="InterPro" id="IPR001506">
    <property type="entry name" value="Peptidase_M12A"/>
</dbReference>
<keyword evidence="3 4" id="KW-0479">Metal-binding</keyword>
<feature type="binding site" evidence="3">
    <location>
        <position position="156"/>
    </location>
    <ligand>
        <name>Zn(2+)</name>
        <dbReference type="ChEBI" id="CHEBI:29105"/>
        <note>catalytic</note>
    </ligand>
</feature>
<reference evidence="6 7" key="1">
    <citation type="submission" date="2021-06" db="EMBL/GenBank/DDBJ databases">
        <title>Caerostris extrusa draft genome.</title>
        <authorList>
            <person name="Kono N."/>
            <person name="Arakawa K."/>
        </authorList>
    </citation>
    <scope>NUCLEOTIDE SEQUENCE [LARGE SCALE GENOMIC DNA]</scope>
</reference>
<dbReference type="CDD" id="cd04280">
    <property type="entry name" value="ZnMc_astacin_like"/>
    <property type="match status" value="1"/>
</dbReference>
<evidence type="ECO:0000256" key="2">
    <source>
        <dbReference type="ARBA" id="ARBA00025529"/>
    </source>
</evidence>
<evidence type="ECO:0000259" key="5">
    <source>
        <dbReference type="PROSITE" id="PS51864"/>
    </source>
</evidence>
<dbReference type="EMBL" id="BPLR01010020">
    <property type="protein sequence ID" value="GIY36208.1"/>
    <property type="molecule type" value="Genomic_DNA"/>
</dbReference>
<keyword evidence="3 4" id="KW-0645">Protease</keyword>
<protein>
    <recommendedName>
        <fullName evidence="4">Metalloendopeptidase</fullName>
        <ecNumber evidence="4">3.4.24.-</ecNumber>
    </recommendedName>
</protein>
<dbReference type="AlphaFoldDB" id="A0AAV4SP90"/>
<dbReference type="PANTHER" id="PTHR10127">
    <property type="entry name" value="DISCOIDIN, CUB, EGF, LAMININ , AND ZINC METALLOPROTEASE DOMAIN CONTAINING"/>
    <property type="match status" value="1"/>
</dbReference>
<keyword evidence="7" id="KW-1185">Reference proteome</keyword>
<comment type="caution">
    <text evidence="6">The sequence shown here is derived from an EMBL/GenBank/DDBJ whole genome shotgun (WGS) entry which is preliminary data.</text>
</comment>
<dbReference type="EC" id="3.4.24.-" evidence="4"/>
<dbReference type="Proteomes" id="UP001054945">
    <property type="component" value="Unassembled WGS sequence"/>
</dbReference>
<keyword evidence="4" id="KW-0732">Signal</keyword>
<dbReference type="InterPro" id="IPR006026">
    <property type="entry name" value="Peptidase_Metallo"/>
</dbReference>
<dbReference type="PRINTS" id="PR00480">
    <property type="entry name" value="ASTACIN"/>
</dbReference>
<feature type="active site" evidence="3">
    <location>
        <position position="157"/>
    </location>
</feature>
<dbReference type="GO" id="GO:0004222">
    <property type="term" value="F:metalloendopeptidase activity"/>
    <property type="evidence" value="ECO:0007669"/>
    <property type="project" value="UniProtKB-UniRule"/>
</dbReference>
<evidence type="ECO:0000256" key="4">
    <source>
        <dbReference type="RuleBase" id="RU361183"/>
    </source>
</evidence>
<proteinExistence type="predicted"/>